<dbReference type="OrthoDB" id="9802309at2"/>
<dbReference type="GO" id="GO:1990481">
    <property type="term" value="P:mRNA pseudouridine synthesis"/>
    <property type="evidence" value="ECO:0007669"/>
    <property type="project" value="TreeGrafter"/>
</dbReference>
<dbReference type="CDD" id="cd02573">
    <property type="entry name" value="PseudoU_synth_EcTruB"/>
    <property type="match status" value="1"/>
</dbReference>
<keyword evidence="3 5" id="KW-0819">tRNA processing</keyword>
<dbReference type="EC" id="5.4.99.25" evidence="5"/>
<evidence type="ECO:0000256" key="2">
    <source>
        <dbReference type="ARBA" id="ARBA00005642"/>
    </source>
</evidence>
<proteinExistence type="inferred from homology"/>
<comment type="function">
    <text evidence="5">Responsible for synthesis of pseudouridine from uracil-55 in the psi GC loop of transfer RNAs.</text>
</comment>
<dbReference type="GO" id="GO:0160148">
    <property type="term" value="F:tRNA pseudouridine(55) synthase activity"/>
    <property type="evidence" value="ECO:0007669"/>
    <property type="project" value="UniProtKB-EC"/>
</dbReference>
<keyword evidence="4 5" id="KW-0413">Isomerase</keyword>
<dbReference type="Proteomes" id="UP000321764">
    <property type="component" value="Unassembled WGS sequence"/>
</dbReference>
<dbReference type="GO" id="GO:0003723">
    <property type="term" value="F:RNA binding"/>
    <property type="evidence" value="ECO:0007669"/>
    <property type="project" value="InterPro"/>
</dbReference>
<dbReference type="InterPro" id="IPR002501">
    <property type="entry name" value="PsdUridine_synth_N"/>
</dbReference>
<dbReference type="HAMAP" id="MF_01080">
    <property type="entry name" value="TruB_bact"/>
    <property type="match status" value="1"/>
</dbReference>
<name>A0A5C8Z3V6_9GAMM</name>
<evidence type="ECO:0000256" key="4">
    <source>
        <dbReference type="ARBA" id="ARBA00023235"/>
    </source>
</evidence>
<feature type="domain" description="tRNA pseudouridine synthase II TruB subfamily 1 C-terminal" evidence="7">
    <location>
        <begin position="247"/>
        <end position="302"/>
    </location>
</feature>
<dbReference type="InterPro" id="IPR015240">
    <property type="entry name" value="tRNA_sdUridine_synth_fam1_C"/>
</dbReference>
<dbReference type="SUPFAM" id="SSF88697">
    <property type="entry name" value="PUA domain-like"/>
    <property type="match status" value="1"/>
</dbReference>
<evidence type="ECO:0000259" key="7">
    <source>
        <dbReference type="Pfam" id="PF09157"/>
    </source>
</evidence>
<evidence type="ECO:0000259" key="6">
    <source>
        <dbReference type="Pfam" id="PF01509"/>
    </source>
</evidence>
<dbReference type="InterPro" id="IPR036974">
    <property type="entry name" value="PUA_sf"/>
</dbReference>
<evidence type="ECO:0000256" key="3">
    <source>
        <dbReference type="ARBA" id="ARBA00022694"/>
    </source>
</evidence>
<dbReference type="Pfam" id="PF01509">
    <property type="entry name" value="TruB_N"/>
    <property type="match status" value="1"/>
</dbReference>
<dbReference type="PANTHER" id="PTHR13767:SF2">
    <property type="entry name" value="PSEUDOURIDYLATE SYNTHASE TRUB1"/>
    <property type="match status" value="1"/>
</dbReference>
<keyword evidence="10" id="KW-1185">Reference proteome</keyword>
<sequence length="308" mass="34131">MARKRKGRALDGVLLVDKPAGFSSNGLLQKVRWLYQAQKAGHTGALDPAATGLLPICFGEATKFTRYLLDSDKRYLTTGLLGIQTDTLDAEGEVVAESDVPNVTAEQLEQLIQTQFSGDIEQVPPMYSALKRDGQKLYELARQGEVIELEARPVTIFENQLLSLQTPEFTLSVHCSKGTYIRTLVADIGNALGCGAHVKTLRRTQHGPFKLEQAVTLEELVQMQEQSELAKMDALLISIDELLSHLPKVVLDAHQSRFFSHGNDVQFDQTERGEVRVYDAELSFLGVGEVSEQSRLKPVRLIARQAVE</sequence>
<evidence type="ECO:0000313" key="10">
    <source>
        <dbReference type="Proteomes" id="UP000321764"/>
    </source>
</evidence>
<protein>
    <recommendedName>
        <fullName evidence="5">tRNA pseudouridine synthase B</fullName>
        <ecNumber evidence="5">5.4.99.25</ecNumber>
    </recommendedName>
    <alternativeName>
        <fullName evidence="5">tRNA pseudouridine(55) synthase</fullName>
        <shortName evidence="5">Psi55 synthase</shortName>
    </alternativeName>
    <alternativeName>
        <fullName evidence="5">tRNA pseudouridylate synthase</fullName>
    </alternativeName>
    <alternativeName>
        <fullName evidence="5">tRNA-uridine isomerase</fullName>
    </alternativeName>
</protein>
<dbReference type="Pfam" id="PF09157">
    <property type="entry name" value="TruB-C_2"/>
    <property type="match status" value="1"/>
</dbReference>
<dbReference type="CDD" id="cd21152">
    <property type="entry name" value="PUA_TruB_bacterial"/>
    <property type="match status" value="1"/>
</dbReference>
<dbReference type="SUPFAM" id="SSF55120">
    <property type="entry name" value="Pseudouridine synthase"/>
    <property type="match status" value="1"/>
</dbReference>
<comment type="catalytic activity">
    <reaction evidence="1 5">
        <text>uridine(55) in tRNA = pseudouridine(55) in tRNA</text>
        <dbReference type="Rhea" id="RHEA:42532"/>
        <dbReference type="Rhea" id="RHEA-COMP:10101"/>
        <dbReference type="Rhea" id="RHEA-COMP:10102"/>
        <dbReference type="ChEBI" id="CHEBI:65314"/>
        <dbReference type="ChEBI" id="CHEBI:65315"/>
        <dbReference type="EC" id="5.4.99.25"/>
    </reaction>
</comment>
<dbReference type="Pfam" id="PF16198">
    <property type="entry name" value="TruB_C_2"/>
    <property type="match status" value="1"/>
</dbReference>
<evidence type="ECO:0000259" key="8">
    <source>
        <dbReference type="Pfam" id="PF16198"/>
    </source>
</evidence>
<dbReference type="AlphaFoldDB" id="A0A5C8Z3V6"/>
<dbReference type="PANTHER" id="PTHR13767">
    <property type="entry name" value="TRNA-PSEUDOURIDINE SYNTHASE"/>
    <property type="match status" value="1"/>
</dbReference>
<dbReference type="GO" id="GO:0031119">
    <property type="term" value="P:tRNA pseudouridine synthesis"/>
    <property type="evidence" value="ECO:0007669"/>
    <property type="project" value="UniProtKB-UniRule"/>
</dbReference>
<evidence type="ECO:0000256" key="1">
    <source>
        <dbReference type="ARBA" id="ARBA00000385"/>
    </source>
</evidence>
<gene>
    <name evidence="5 9" type="primary">truB</name>
    <name evidence="9" type="ORF">FME95_10560</name>
</gene>
<dbReference type="FunFam" id="3.30.2350.10:FF:000011">
    <property type="entry name" value="tRNA pseudouridine synthase B"/>
    <property type="match status" value="1"/>
</dbReference>
<feature type="active site" description="Nucleophile" evidence="5">
    <location>
        <position position="47"/>
    </location>
</feature>
<dbReference type="InterPro" id="IPR014780">
    <property type="entry name" value="tRNA_psdUridine_synth_TruB"/>
</dbReference>
<dbReference type="RefSeq" id="WP_147714458.1">
    <property type="nucleotide sequence ID" value="NZ_VKAD01000002.1"/>
</dbReference>
<dbReference type="EMBL" id="VKAD01000002">
    <property type="protein sequence ID" value="TXR51861.1"/>
    <property type="molecule type" value="Genomic_DNA"/>
</dbReference>
<evidence type="ECO:0000256" key="5">
    <source>
        <dbReference type="HAMAP-Rule" id="MF_01080"/>
    </source>
</evidence>
<feature type="domain" description="Pseudouridine synthase II N-terminal" evidence="6">
    <location>
        <begin position="32"/>
        <end position="181"/>
    </location>
</feature>
<dbReference type="NCBIfam" id="TIGR00431">
    <property type="entry name" value="TruB"/>
    <property type="match status" value="1"/>
</dbReference>
<comment type="similarity">
    <text evidence="2 5">Belongs to the pseudouridine synthase TruB family. Type 1 subfamily.</text>
</comment>
<comment type="caution">
    <text evidence="9">The sequence shown here is derived from an EMBL/GenBank/DDBJ whole genome shotgun (WGS) entry which is preliminary data.</text>
</comment>
<dbReference type="Gene3D" id="2.30.130.10">
    <property type="entry name" value="PUA domain"/>
    <property type="match status" value="1"/>
</dbReference>
<organism evidence="9 10">
    <name type="scientific">Reinekea thalattae</name>
    <dbReference type="NCBI Taxonomy" id="2593301"/>
    <lineage>
        <taxon>Bacteria</taxon>
        <taxon>Pseudomonadati</taxon>
        <taxon>Pseudomonadota</taxon>
        <taxon>Gammaproteobacteria</taxon>
        <taxon>Oceanospirillales</taxon>
        <taxon>Saccharospirillaceae</taxon>
        <taxon>Reinekea</taxon>
    </lineage>
</organism>
<dbReference type="InterPro" id="IPR032819">
    <property type="entry name" value="TruB_C"/>
</dbReference>
<feature type="domain" description="tRNA pseudouridylate synthase B C-terminal" evidence="8">
    <location>
        <begin position="182"/>
        <end position="243"/>
    </location>
</feature>
<accession>A0A5C8Z3V6</accession>
<evidence type="ECO:0000313" key="9">
    <source>
        <dbReference type="EMBL" id="TXR51861.1"/>
    </source>
</evidence>
<reference evidence="9 10" key="1">
    <citation type="submission" date="2019-07" db="EMBL/GenBank/DDBJ databases">
        <title>Reinekea sp. strain SSH23 genome sequencing and assembly.</title>
        <authorList>
            <person name="Kim I."/>
        </authorList>
    </citation>
    <scope>NUCLEOTIDE SEQUENCE [LARGE SCALE GENOMIC DNA]</scope>
    <source>
        <strain evidence="9 10">SSH23</strain>
    </source>
</reference>
<dbReference type="Gene3D" id="3.30.2350.10">
    <property type="entry name" value="Pseudouridine synthase"/>
    <property type="match status" value="1"/>
</dbReference>
<dbReference type="InterPro" id="IPR020103">
    <property type="entry name" value="PsdUridine_synth_cat_dom_sf"/>
</dbReference>
<dbReference type="InterPro" id="IPR015947">
    <property type="entry name" value="PUA-like_sf"/>
</dbReference>